<reference evidence="1 2" key="1">
    <citation type="submission" date="2019-03" db="EMBL/GenBank/DDBJ databases">
        <title>First draft genome of Liparis tanakae, snailfish: a comprehensive survey of snailfish specific genes.</title>
        <authorList>
            <person name="Kim W."/>
            <person name="Song I."/>
            <person name="Jeong J.-H."/>
            <person name="Kim D."/>
            <person name="Kim S."/>
            <person name="Ryu S."/>
            <person name="Song J.Y."/>
            <person name="Lee S.K."/>
        </authorList>
    </citation>
    <scope>NUCLEOTIDE SEQUENCE [LARGE SCALE GENOMIC DNA]</scope>
    <source>
        <tissue evidence="1">Muscle</tissue>
    </source>
</reference>
<dbReference type="OrthoDB" id="10548581at2759"/>
<evidence type="ECO:0000313" key="2">
    <source>
        <dbReference type="Proteomes" id="UP000314294"/>
    </source>
</evidence>
<comment type="caution">
    <text evidence="1">The sequence shown here is derived from an EMBL/GenBank/DDBJ whole genome shotgun (WGS) entry which is preliminary data.</text>
</comment>
<gene>
    <name evidence="1" type="ORF">EYF80_034044</name>
</gene>
<keyword evidence="2" id="KW-1185">Reference proteome</keyword>
<protein>
    <submittedName>
        <fullName evidence="1">Uncharacterized protein</fullName>
    </submittedName>
</protein>
<dbReference type="AlphaFoldDB" id="A0A4Z2GT13"/>
<dbReference type="Proteomes" id="UP000314294">
    <property type="component" value="Unassembled WGS sequence"/>
</dbReference>
<dbReference type="EMBL" id="SRLO01000447">
    <property type="protein sequence ID" value="TNN55744.1"/>
    <property type="molecule type" value="Genomic_DNA"/>
</dbReference>
<name>A0A4Z2GT13_9TELE</name>
<organism evidence="1 2">
    <name type="scientific">Liparis tanakae</name>
    <name type="common">Tanaka's snailfish</name>
    <dbReference type="NCBI Taxonomy" id="230148"/>
    <lineage>
        <taxon>Eukaryota</taxon>
        <taxon>Metazoa</taxon>
        <taxon>Chordata</taxon>
        <taxon>Craniata</taxon>
        <taxon>Vertebrata</taxon>
        <taxon>Euteleostomi</taxon>
        <taxon>Actinopterygii</taxon>
        <taxon>Neopterygii</taxon>
        <taxon>Teleostei</taxon>
        <taxon>Neoteleostei</taxon>
        <taxon>Acanthomorphata</taxon>
        <taxon>Eupercaria</taxon>
        <taxon>Perciformes</taxon>
        <taxon>Cottioidei</taxon>
        <taxon>Cottales</taxon>
        <taxon>Liparidae</taxon>
        <taxon>Liparis</taxon>
    </lineage>
</organism>
<evidence type="ECO:0000313" key="1">
    <source>
        <dbReference type="EMBL" id="TNN55744.1"/>
    </source>
</evidence>
<accession>A0A4Z2GT13</accession>
<sequence length="142" mass="15385">MCSWDSDRVSPRPSGSAGLCRMSCMAFLRPVLPEAMKSAYVASTSDIARASFTQRHLQEEAAGGSTPSVGVACLTKEAIQTQQTGHGYWNARARTGTCEQHLMDTEQLHWGRVATNIARRELVVEHPIAALVGSSSDLPAWL</sequence>
<proteinExistence type="predicted"/>